<evidence type="ECO:0000259" key="1">
    <source>
        <dbReference type="Pfam" id="PF20150"/>
    </source>
</evidence>
<dbReference type="EMBL" id="PTQR01000009">
    <property type="protein sequence ID" value="TKX26914.1"/>
    <property type="molecule type" value="Genomic_DNA"/>
</dbReference>
<name>A0A4U7BE87_9PEZI</name>
<dbReference type="AlphaFoldDB" id="A0A4U7BE87"/>
<dbReference type="Pfam" id="PF20150">
    <property type="entry name" value="2EXR"/>
    <property type="match status" value="1"/>
</dbReference>
<feature type="domain" description="2EXR" evidence="1">
    <location>
        <begin position="30"/>
        <end position="118"/>
    </location>
</feature>
<accession>A0A4U7BE87</accession>
<comment type="caution">
    <text evidence="2">The sequence shown here is derived from an EMBL/GenBank/DDBJ whole genome shotgun (WGS) entry which is preliminary data.</text>
</comment>
<dbReference type="Proteomes" id="UP000308133">
    <property type="component" value="Unassembled WGS sequence"/>
</dbReference>
<reference evidence="2 3" key="1">
    <citation type="submission" date="2018-02" db="EMBL/GenBank/DDBJ databases">
        <title>Draft genome sequences of Elsinoe sp., causing black scab on jojoba.</title>
        <authorList>
            <person name="Stodart B."/>
            <person name="Jeffress S."/>
            <person name="Ash G."/>
            <person name="Arun Chinnappa K."/>
        </authorList>
    </citation>
    <scope>NUCLEOTIDE SEQUENCE [LARGE SCALE GENOMIC DNA]</scope>
    <source>
        <strain evidence="2 3">Hillstone_2</strain>
    </source>
</reference>
<sequence length="192" mass="22098">MEPLLIAHFDIQDATKSYDHGPQTKMEHLSNLPVEVKLMIFKLVLLKDRVIRIHWIRSPVGSRTRPAKLKMGVAQIELALLGVNRTIRKDAAALFFAYNDFYFHTEVSFWRFFTTSRDISSYVRNVTIGFWYMGGRLFQDGLVQLDNLRSITVAMSSRETYLGYSLSIASLYKLLGPMIHSRGNSFEAVEEK</sequence>
<evidence type="ECO:0000313" key="3">
    <source>
        <dbReference type="Proteomes" id="UP000308133"/>
    </source>
</evidence>
<gene>
    <name evidence="2" type="ORF">C1H76_0668</name>
</gene>
<evidence type="ECO:0000313" key="2">
    <source>
        <dbReference type="EMBL" id="TKX26914.1"/>
    </source>
</evidence>
<protein>
    <recommendedName>
        <fullName evidence="1">2EXR domain-containing protein</fullName>
    </recommendedName>
</protein>
<proteinExistence type="predicted"/>
<organism evidence="2 3">
    <name type="scientific">Elsinoe australis</name>
    <dbReference type="NCBI Taxonomy" id="40998"/>
    <lineage>
        <taxon>Eukaryota</taxon>
        <taxon>Fungi</taxon>
        <taxon>Dikarya</taxon>
        <taxon>Ascomycota</taxon>
        <taxon>Pezizomycotina</taxon>
        <taxon>Dothideomycetes</taxon>
        <taxon>Dothideomycetidae</taxon>
        <taxon>Myriangiales</taxon>
        <taxon>Elsinoaceae</taxon>
        <taxon>Elsinoe</taxon>
    </lineage>
</organism>
<dbReference type="InterPro" id="IPR045518">
    <property type="entry name" value="2EXR"/>
</dbReference>